<evidence type="ECO:0000313" key="2">
    <source>
        <dbReference type="Proteomes" id="UP000233343"/>
    </source>
</evidence>
<dbReference type="InterPro" id="IPR015053">
    <property type="entry name" value="DUF1871"/>
</dbReference>
<dbReference type="AlphaFoldDB" id="A0A2N0ZE58"/>
<dbReference type="Gene3D" id="1.10.340.20">
    <property type="entry name" value="Apc36109-like domain"/>
    <property type="match status" value="1"/>
</dbReference>
<dbReference type="Proteomes" id="UP000233343">
    <property type="component" value="Unassembled WGS sequence"/>
</dbReference>
<accession>A0A2N0ZE58</accession>
<dbReference type="EMBL" id="PISD01000036">
    <property type="protein sequence ID" value="PKG27796.1"/>
    <property type="molecule type" value="Genomic_DNA"/>
</dbReference>
<evidence type="ECO:0000313" key="1">
    <source>
        <dbReference type="EMBL" id="PKG27796.1"/>
    </source>
</evidence>
<proteinExistence type="predicted"/>
<dbReference type="RefSeq" id="WP_066190717.1">
    <property type="nucleotide sequence ID" value="NZ_JAMAUX010000008.1"/>
</dbReference>
<gene>
    <name evidence="1" type="ORF">CWS20_17030</name>
</gene>
<name>A0A2N0ZE58_9BACI</name>
<comment type="caution">
    <text evidence="1">The sequence shown here is derived from an EMBL/GenBank/DDBJ whole genome shotgun (WGS) entry which is preliminary data.</text>
</comment>
<dbReference type="Pfam" id="PF08958">
    <property type="entry name" value="DUF1871"/>
    <property type="match status" value="1"/>
</dbReference>
<reference evidence="1 2" key="1">
    <citation type="journal article" date="2010" name="Int. J. Syst. Evol. Microbiol.">
        <title>Bacillus horneckiae sp. nov., isolated from a spacecraft-assembly clean room.</title>
        <authorList>
            <person name="Vaishampayan P."/>
            <person name="Probst A."/>
            <person name="Krishnamurthi S."/>
            <person name="Ghosh S."/>
            <person name="Osman S."/>
            <person name="McDowall A."/>
            <person name="Ruckmani A."/>
            <person name="Mayilraj S."/>
            <person name="Venkateswaran K."/>
        </authorList>
    </citation>
    <scope>NUCLEOTIDE SEQUENCE [LARGE SCALE GENOMIC DNA]</scope>
    <source>
        <strain evidence="2">1PO1SC</strain>
    </source>
</reference>
<protein>
    <submittedName>
        <fullName evidence="1">DUF1871 domain-containing protein</fullName>
    </submittedName>
</protein>
<dbReference type="InterPro" id="IPR023162">
    <property type="entry name" value="Apc36109-like_dom_sf"/>
</dbReference>
<sequence>MDTQHTNLMLVDLLNEWDPFKIGDGNYDTEIADTLQSVQDLDEADKLARRIQSIYEFSFEEIIPLQECSKIAEQLLIIKNNRSCTF</sequence>
<dbReference type="SUPFAM" id="SSF116922">
    <property type="entry name" value="YugE-like"/>
    <property type="match status" value="1"/>
</dbReference>
<organism evidence="1 2">
    <name type="scientific">Cytobacillus horneckiae</name>
    <dbReference type="NCBI Taxonomy" id="549687"/>
    <lineage>
        <taxon>Bacteria</taxon>
        <taxon>Bacillati</taxon>
        <taxon>Bacillota</taxon>
        <taxon>Bacilli</taxon>
        <taxon>Bacillales</taxon>
        <taxon>Bacillaceae</taxon>
        <taxon>Cytobacillus</taxon>
    </lineage>
</organism>
<keyword evidence="2" id="KW-1185">Reference proteome</keyword>